<dbReference type="AlphaFoldDB" id="A0A9P4K591"/>
<comment type="caution">
    <text evidence="1">The sequence shown here is derived from an EMBL/GenBank/DDBJ whole genome shotgun (WGS) entry which is preliminary data.</text>
</comment>
<dbReference type="OrthoDB" id="427518at2759"/>
<evidence type="ECO:0000313" key="2">
    <source>
        <dbReference type="Proteomes" id="UP000800093"/>
    </source>
</evidence>
<protein>
    <submittedName>
        <fullName evidence="1">Uncharacterized protein</fullName>
    </submittedName>
</protein>
<accession>A0A9P4K591</accession>
<reference evidence="2" key="1">
    <citation type="journal article" date="2020" name="Stud. Mycol.">
        <title>101 Dothideomycetes genomes: A test case for predicting lifestyles and emergence of pathogens.</title>
        <authorList>
            <person name="Haridas S."/>
            <person name="Albert R."/>
            <person name="Binder M."/>
            <person name="Bloem J."/>
            <person name="LaButti K."/>
            <person name="Salamov A."/>
            <person name="Andreopoulos B."/>
            <person name="Baker S."/>
            <person name="Barry K."/>
            <person name="Bills G."/>
            <person name="Bluhm B."/>
            <person name="Cannon C."/>
            <person name="Castanera R."/>
            <person name="Culley D."/>
            <person name="Daum C."/>
            <person name="Ezra D."/>
            <person name="Gonzalez J."/>
            <person name="Henrissat B."/>
            <person name="Kuo A."/>
            <person name="Liang C."/>
            <person name="Lipzen A."/>
            <person name="Lutzoni F."/>
            <person name="Magnuson J."/>
            <person name="Mondo S."/>
            <person name="Nolan M."/>
            <person name="Ohm R."/>
            <person name="Pangilinan J."/>
            <person name="Park H.-J."/>
            <person name="Ramirez L."/>
            <person name="Alfaro M."/>
            <person name="Sun H."/>
            <person name="Tritt A."/>
            <person name="Yoshinaga Y."/>
            <person name="Zwiers L.-H."/>
            <person name="Turgeon B."/>
            <person name="Goodwin S."/>
            <person name="Spatafora J."/>
            <person name="Crous P."/>
            <person name="Grigoriev I."/>
        </authorList>
    </citation>
    <scope>NUCLEOTIDE SEQUENCE [LARGE SCALE GENOMIC DNA]</scope>
    <source>
        <strain evidence="2">CBS 304.66</strain>
    </source>
</reference>
<dbReference type="Proteomes" id="UP000800093">
    <property type="component" value="Unassembled WGS sequence"/>
</dbReference>
<evidence type="ECO:0000313" key="1">
    <source>
        <dbReference type="EMBL" id="KAF2263139.1"/>
    </source>
</evidence>
<proteinExistence type="predicted"/>
<sequence length="176" mass="20462">STNVYQLVNKSSAALDMVPQPLLLSRPHILMNKFAYNKYIDFRRMSGKIIRTKYYTADRLKIERLSGNLLLLERCYINLAIVEEPRKNTRHVEEGSVEDALSYASPFLLTARLKVETLDKNIQVELASLFDPRKDSNSQTIKPRRILIWGSARVRKTTLYKKMVDKFACCSEDFRK</sequence>
<name>A0A9P4K591_9PLEO</name>
<dbReference type="EMBL" id="ML986630">
    <property type="protein sequence ID" value="KAF2263139.1"/>
    <property type="molecule type" value="Genomic_DNA"/>
</dbReference>
<gene>
    <name evidence="1" type="ORF">CC78DRAFT_604793</name>
</gene>
<feature type="non-terminal residue" evidence="1">
    <location>
        <position position="1"/>
    </location>
</feature>
<organism evidence="1 2">
    <name type="scientific">Lojkania enalia</name>
    <dbReference type="NCBI Taxonomy" id="147567"/>
    <lineage>
        <taxon>Eukaryota</taxon>
        <taxon>Fungi</taxon>
        <taxon>Dikarya</taxon>
        <taxon>Ascomycota</taxon>
        <taxon>Pezizomycotina</taxon>
        <taxon>Dothideomycetes</taxon>
        <taxon>Pleosporomycetidae</taxon>
        <taxon>Pleosporales</taxon>
        <taxon>Pleosporales incertae sedis</taxon>
        <taxon>Lojkania</taxon>
    </lineage>
</organism>
<keyword evidence="2" id="KW-1185">Reference proteome</keyword>
<dbReference type="Gene3D" id="3.40.50.300">
    <property type="entry name" value="P-loop containing nucleotide triphosphate hydrolases"/>
    <property type="match status" value="1"/>
</dbReference>
<dbReference type="InterPro" id="IPR027417">
    <property type="entry name" value="P-loop_NTPase"/>
</dbReference>